<feature type="repeat" description="WD" evidence="2">
    <location>
        <begin position="1530"/>
        <end position="1571"/>
    </location>
</feature>
<reference evidence="6" key="1">
    <citation type="submission" date="2011-10" db="EMBL/GenBank/DDBJ databases">
        <title>The Genome Sequence of Fusarium oxysporum HDV247.</title>
        <authorList>
            <consortium name="The Broad Institute Genome Sequencing Platform"/>
            <person name="Ma L.-J."/>
            <person name="Gale L.R."/>
            <person name="Schwartz D.C."/>
            <person name="Zhou S."/>
            <person name="Corby-Kistler H."/>
            <person name="Young S.K."/>
            <person name="Zeng Q."/>
            <person name="Gargeya S."/>
            <person name="Fitzgerald M."/>
            <person name="Haas B."/>
            <person name="Abouelleil A."/>
            <person name="Alvarado L."/>
            <person name="Arachchi H.M."/>
            <person name="Berlin A."/>
            <person name="Brown A."/>
            <person name="Chapman S.B."/>
            <person name="Chen Z."/>
            <person name="Dunbar C."/>
            <person name="Freedman E."/>
            <person name="Gearin G."/>
            <person name="Goldberg J."/>
            <person name="Griggs A."/>
            <person name="Gujja S."/>
            <person name="Heiman D."/>
            <person name="Howarth C."/>
            <person name="Larson L."/>
            <person name="Lui A."/>
            <person name="MacDonald P.J.P."/>
            <person name="Montmayeur A."/>
            <person name="Murphy C."/>
            <person name="Neiman D."/>
            <person name="Pearson M."/>
            <person name="Priest M."/>
            <person name="Roberts A."/>
            <person name="Saif S."/>
            <person name="Shea T."/>
            <person name="Shenoy N."/>
            <person name="Sisk P."/>
            <person name="Stolte C."/>
            <person name="Sykes S."/>
            <person name="Wortman J."/>
            <person name="Nusbaum C."/>
            <person name="Birren B."/>
        </authorList>
    </citation>
    <scope>NUCLEOTIDE SEQUENCE [LARGE SCALE GENOMIC DNA]</scope>
    <source>
        <strain evidence="6">HDV247</strain>
    </source>
</reference>
<dbReference type="Gene3D" id="2.130.10.10">
    <property type="entry name" value="YVTN repeat-like/Quinoprotein amine dehydrogenase"/>
    <property type="match status" value="4"/>
</dbReference>
<feature type="region of interest" description="Disordered" evidence="3">
    <location>
        <begin position="1"/>
        <end position="21"/>
    </location>
</feature>
<sequence length="1735" mass="195001">MSSGSKYDRWSESAPGAPPTEHEIEDYTVGWVCALPLEMAAAKGMLERVHPNLQQDPADHNSYILGEVWGHNVAVACLPAGIYGTASAATVASNMLRTFKSIRFGLMVGIGGGVPSVQNDIRLGDIVVSQPTGTNGGVIQYDRGKTLQHDGFHRTGVLNTPPQILLTALSRLQAEHFTENSRVSAFLADLPHKMRERFSHPGLSNDSLFQAHYLHVGSHSTCVECDHTQTVKREDRDNVDPVIHYGTIASGNQVIKDAELRNRLGQQFGVLCLEMEAAGLQDFPSIVIRGISDYADSHKNKQWQFYAAAVAAAFAKELLSMIPPYRVLQEMPIKQMVAVASEHLKTLKEHLDMSSEHLAEHKRTNEILGGRAIDLHIVHDARYDSADVGESPRCERNTRVRTQEIIMHWADNSNQEYLFWVVGPAETGKSTLIRSIADHLNRDKRLVAGYFFKRGEQGRNDTKRLFATLAMQLTDTIPSFKEALRVSLGDIAKDSMDTKDLRFQFEKLLKEPLQQLSLSQTSQLSKIIVLDALDECERPEHLARILAFLLELCNNTTGNLQLRILLTSRPDPRVIRAFESLGENKHICKLALHRMFPEDTKSDIRMYLETKLSEIRVRSKIQQDPWPSVEDVDRLVDLATYPEPLFIYAATLIRFLYDEKYLRNPNSQLKIWLNQCSDNASQLSQMYNPILEQIFTSASEADFDQQLHFLNATVLAPTPLSLSSLASLLGLHIDDINCWLPGFHAVLDIPSEPDNPIRLLHKSFSDYLHSKGDPRHDHLRMDPSETHALLADRCIDIMTTGGLKRDICGLEKLDATSDAVHPDTLNRCIPSQVQYACLYWVHHLQACEDPLGYGDRIYDFLLQHFLNWLEALALQKRLSDSIKALRDLMNLIKQLSDMPSELLNFLQDASRTILSFGSIIESAPLQTYASLLLFSPEASLVRQHFWNQRLPALSHIGGIHPEWDAYLWTFHVGCLISGLAFSPDGRFLASADDGVHLWNASTGTYFTTLEDKRRTNRTIQIQFSSNSQLFAAVNGEVLRVWDITTWAEMPRIRCQSGLVVALAFSEDCRLLMLAAEDSRVEYWDVRTGMHQKTIAPPQYLGRAIRIAFSPNCQFVALVHEGIIRLWTLATGATKEIHHRYGHADSLAFSPDSKALVSGICPWLQVWNTETGALEYELEDNPPFQLFGRARIETVAFSPDNQLLASGSGTKVRLWNLTTRDFCDFDIGGGIYQAVFSPDCQLLATGLSDNSGKIKIWDIIYADRGSLHDRGRCCGIHISPNGKLVVSQSDEDTRILKPVPGTLQLWDASTGILQRTLKYEDAIFNVQFSRDSKSVKFRTCQDEPYIWDITTGTKDQIHGLQAKEMRRPFLYSEDGQLAAVRWDDGAIKLYFATSGAHLSTIEGHKCGITAIAISPNSETLAVSLSDKTIRVWSTKTGELNHQFHLPIGKPTPSTLVLSPRGTVLISINRESIDWWSVDTGSHLDTHKHGDCLIAFASSPNLTYLAEALVDHNSGLERIELYYPGKGDRKALRVHSGGVVHIVFSPDNRLLSVASKDRTVCLWDVATSTHIKTFQTYNDIPEMVKFSQDGQIIAVASKDRTTRIWNTSTGSFYQMVQYDQGFIQNMILLPNELRILVSDADDDMSWDSNFKLTTHSYDLLCDNEVPRSEPGYCGINLDVDGIWIMQDSEKLVFIPPEYRPELSSNRIIARRSQWARTGTVLFIGTRSGRVIRYSLQE</sequence>
<dbReference type="GO" id="GO:0003824">
    <property type="term" value="F:catalytic activity"/>
    <property type="evidence" value="ECO:0007669"/>
    <property type="project" value="InterPro"/>
</dbReference>
<dbReference type="Gene3D" id="3.40.50.300">
    <property type="entry name" value="P-loop containing nucleotide triphosphate hydrolases"/>
    <property type="match status" value="1"/>
</dbReference>
<evidence type="ECO:0000256" key="1">
    <source>
        <dbReference type="ARBA" id="ARBA00022737"/>
    </source>
</evidence>
<dbReference type="Proteomes" id="UP000030751">
    <property type="component" value="Unassembled WGS sequence"/>
</dbReference>
<evidence type="ECO:0000256" key="2">
    <source>
        <dbReference type="PROSITE-ProRule" id="PRU00221"/>
    </source>
</evidence>
<dbReference type="InterPro" id="IPR056884">
    <property type="entry name" value="NPHP3-like_N"/>
</dbReference>
<dbReference type="InterPro" id="IPR036322">
    <property type="entry name" value="WD40_repeat_dom_sf"/>
</dbReference>
<feature type="compositionally biased region" description="Basic and acidic residues" evidence="3">
    <location>
        <begin position="1"/>
        <end position="11"/>
    </location>
</feature>
<reference evidence="6" key="2">
    <citation type="submission" date="2012-05" db="EMBL/GenBank/DDBJ databases">
        <title>Annotation of the Genome Sequence of Fusarium oxysporum HDV247.</title>
        <authorList>
            <consortium name="The Broad Institute Genomics Platform"/>
            <person name="Ma L.-J."/>
            <person name="Corby-Kistler H."/>
            <person name="Broz K."/>
            <person name="Gale L.R."/>
            <person name="Jonkers W."/>
            <person name="O'Donnell K."/>
            <person name="Ploetz R."/>
            <person name="Steinberg C."/>
            <person name="Schwartz D.C."/>
            <person name="VanEtten H."/>
            <person name="Zhou S."/>
            <person name="Young S.K."/>
            <person name="Zeng Q."/>
            <person name="Gargeya S."/>
            <person name="Fitzgerald M."/>
            <person name="Abouelleil A."/>
            <person name="Alvarado L."/>
            <person name="Chapman S.B."/>
            <person name="Gainer-Dewar J."/>
            <person name="Goldberg J."/>
            <person name="Griggs A."/>
            <person name="Gujja S."/>
            <person name="Hansen M."/>
            <person name="Howarth C."/>
            <person name="Imamovic A."/>
            <person name="Ireland A."/>
            <person name="Larimer J."/>
            <person name="McCowan C."/>
            <person name="Murphy C."/>
            <person name="Pearson M."/>
            <person name="Poon T.W."/>
            <person name="Priest M."/>
            <person name="Roberts A."/>
            <person name="Saif S."/>
            <person name="Shea T."/>
            <person name="Sykes S."/>
            <person name="Wortman J."/>
            <person name="Nusbaum C."/>
            <person name="Birren B."/>
        </authorList>
    </citation>
    <scope>NUCLEOTIDE SEQUENCE</scope>
    <source>
        <strain evidence="6">HDV247</strain>
    </source>
</reference>
<evidence type="ECO:0000313" key="6">
    <source>
        <dbReference type="EMBL" id="EXA30915.1"/>
    </source>
</evidence>
<feature type="domain" description="Nephrocystin 3-like N-terminal" evidence="5">
    <location>
        <begin position="404"/>
        <end position="569"/>
    </location>
</feature>
<dbReference type="PROSITE" id="PS50294">
    <property type="entry name" value="WD_REPEATS_REGION"/>
    <property type="match status" value="2"/>
</dbReference>
<dbReference type="InterPro" id="IPR015943">
    <property type="entry name" value="WD40/YVTN_repeat-like_dom_sf"/>
</dbReference>
<dbReference type="InterPro" id="IPR053137">
    <property type="entry name" value="NLR-like"/>
</dbReference>
<gene>
    <name evidence="6" type="ORF">FOVG_17743</name>
</gene>
<keyword evidence="1" id="KW-0677">Repeat</keyword>
<dbReference type="PROSITE" id="PS50082">
    <property type="entry name" value="WD_REPEATS_2"/>
    <property type="match status" value="4"/>
</dbReference>
<evidence type="ECO:0000256" key="3">
    <source>
        <dbReference type="SAM" id="MobiDB-lite"/>
    </source>
</evidence>
<organism evidence="6">
    <name type="scientific">Fusarium oxysporum f. sp. pisi HDV247</name>
    <dbReference type="NCBI Taxonomy" id="1080344"/>
    <lineage>
        <taxon>Eukaryota</taxon>
        <taxon>Fungi</taxon>
        <taxon>Dikarya</taxon>
        <taxon>Ascomycota</taxon>
        <taxon>Pezizomycotina</taxon>
        <taxon>Sordariomycetes</taxon>
        <taxon>Hypocreomycetidae</taxon>
        <taxon>Hypocreales</taxon>
        <taxon>Nectriaceae</taxon>
        <taxon>Fusarium</taxon>
        <taxon>Fusarium oxysporum species complex</taxon>
    </lineage>
</organism>
<evidence type="ECO:0000259" key="5">
    <source>
        <dbReference type="Pfam" id="PF24883"/>
    </source>
</evidence>
<proteinExistence type="predicted"/>
<dbReference type="Gene3D" id="3.40.50.1580">
    <property type="entry name" value="Nucleoside phosphorylase domain"/>
    <property type="match status" value="1"/>
</dbReference>
<dbReference type="Pfam" id="PF24883">
    <property type="entry name" value="NPHP3_N"/>
    <property type="match status" value="1"/>
</dbReference>
<keyword evidence="2" id="KW-0853">WD repeat</keyword>
<dbReference type="SMART" id="SM00320">
    <property type="entry name" value="WD40"/>
    <property type="match status" value="11"/>
</dbReference>
<name>W9NSZ7_FUSOX</name>
<evidence type="ECO:0000259" key="4">
    <source>
        <dbReference type="Pfam" id="PF01048"/>
    </source>
</evidence>
<protein>
    <submittedName>
        <fullName evidence="6">Uncharacterized protein</fullName>
    </submittedName>
</protein>
<feature type="domain" description="Nucleoside phosphorylase" evidence="4">
    <location>
        <begin position="29"/>
        <end position="305"/>
    </location>
</feature>
<dbReference type="PANTHER" id="PTHR46082">
    <property type="entry name" value="ATP/GTP-BINDING PROTEIN-RELATED"/>
    <property type="match status" value="1"/>
</dbReference>
<dbReference type="GO" id="GO:0009116">
    <property type="term" value="P:nucleoside metabolic process"/>
    <property type="evidence" value="ECO:0007669"/>
    <property type="project" value="InterPro"/>
</dbReference>
<dbReference type="Pfam" id="PF01048">
    <property type="entry name" value="PNP_UDP_1"/>
    <property type="match status" value="1"/>
</dbReference>
<dbReference type="InterPro" id="IPR035994">
    <property type="entry name" value="Nucleoside_phosphorylase_sf"/>
</dbReference>
<dbReference type="SUPFAM" id="SSF50978">
    <property type="entry name" value="WD40 repeat-like"/>
    <property type="match status" value="2"/>
</dbReference>
<dbReference type="HOGENOM" id="CLU_000288_6_16_1"/>
<dbReference type="OrthoDB" id="1577640at2759"/>
<dbReference type="Pfam" id="PF00400">
    <property type="entry name" value="WD40"/>
    <property type="match status" value="6"/>
</dbReference>
<accession>W9NSZ7</accession>
<dbReference type="SUPFAM" id="SSF52540">
    <property type="entry name" value="P-loop containing nucleoside triphosphate hydrolases"/>
    <property type="match status" value="1"/>
</dbReference>
<dbReference type="SUPFAM" id="SSF53167">
    <property type="entry name" value="Purine and uridine phosphorylases"/>
    <property type="match status" value="1"/>
</dbReference>
<dbReference type="PANTHER" id="PTHR46082:SF11">
    <property type="entry name" value="AAA+ ATPASE DOMAIN-CONTAINING PROTEIN-RELATED"/>
    <property type="match status" value="1"/>
</dbReference>
<feature type="repeat" description="WD" evidence="2">
    <location>
        <begin position="1400"/>
        <end position="1441"/>
    </location>
</feature>
<dbReference type="EMBL" id="JH651031">
    <property type="protein sequence ID" value="EXA30915.1"/>
    <property type="molecule type" value="Genomic_DNA"/>
</dbReference>
<dbReference type="InterPro" id="IPR001680">
    <property type="entry name" value="WD40_rpt"/>
</dbReference>
<feature type="repeat" description="WD" evidence="2">
    <location>
        <begin position="1582"/>
        <end position="1613"/>
    </location>
</feature>
<dbReference type="InterPro" id="IPR027417">
    <property type="entry name" value="P-loop_NTPase"/>
</dbReference>
<feature type="repeat" description="WD" evidence="2">
    <location>
        <begin position="1052"/>
        <end position="1093"/>
    </location>
</feature>
<dbReference type="InterPro" id="IPR000845">
    <property type="entry name" value="Nucleoside_phosphorylase_d"/>
</dbReference>